<reference evidence="6 7" key="1">
    <citation type="submission" date="2024-09" db="EMBL/GenBank/DDBJ databases">
        <title>Laminarin stimulates single cell rates of sulfate reduction while oxygen inhibits transcriptomic activity in coastal marine sediment.</title>
        <authorList>
            <person name="Lindsay M."/>
            <person name="Orcutt B."/>
            <person name="Emerson D."/>
            <person name="Stepanauskas R."/>
            <person name="D'Angelo T."/>
        </authorList>
    </citation>
    <scope>NUCLEOTIDE SEQUENCE [LARGE SCALE GENOMIC DNA]</scope>
    <source>
        <strain evidence="6">SAG AM-311-K15</strain>
    </source>
</reference>
<gene>
    <name evidence="6" type="ORF">ACFL27_13310</name>
</gene>
<dbReference type="SUPFAM" id="SSF53706">
    <property type="entry name" value="Formate dehydrogenase/DMSO reductase, domains 1-3"/>
    <property type="match status" value="1"/>
</dbReference>
<dbReference type="InterPro" id="IPR050123">
    <property type="entry name" value="Prok_molybdopt-oxidoreductase"/>
</dbReference>
<keyword evidence="3" id="KW-0408">Iron</keyword>
<dbReference type="InterPro" id="IPR027467">
    <property type="entry name" value="MopterinOxRdtase_cofactor_BS"/>
</dbReference>
<evidence type="ECO:0000256" key="2">
    <source>
        <dbReference type="ARBA" id="ARBA00022723"/>
    </source>
</evidence>
<keyword evidence="4" id="KW-0411">Iron-sulfur</keyword>
<sequence>MDHANLQLYSLSCSRQKDTSVNRRNFIKTLALQSALLTAQTLMPGIIFSTQAKSPARGEIKWKKTPCRFCGTGCGLLVGVSEERAVAVKGDPNCSVNKGLCCVKGYHSILALYGADRLRQAHIHHPKTNVR</sequence>
<dbReference type="EMBL" id="JBHPBY010000159">
    <property type="protein sequence ID" value="MFC1851167.1"/>
    <property type="molecule type" value="Genomic_DNA"/>
</dbReference>
<dbReference type="SMART" id="SM00926">
    <property type="entry name" value="Molybdop_Fe4S4"/>
    <property type="match status" value="1"/>
</dbReference>
<evidence type="ECO:0000259" key="5">
    <source>
        <dbReference type="PROSITE" id="PS51669"/>
    </source>
</evidence>
<dbReference type="InterPro" id="IPR006963">
    <property type="entry name" value="Mopterin_OxRdtase_4Fe-4S_dom"/>
</dbReference>
<dbReference type="PROSITE" id="PS51669">
    <property type="entry name" value="4FE4S_MOW_BIS_MGD"/>
    <property type="match status" value="1"/>
</dbReference>
<evidence type="ECO:0000313" key="7">
    <source>
        <dbReference type="Proteomes" id="UP001594351"/>
    </source>
</evidence>
<dbReference type="PANTHER" id="PTHR43105:SF11">
    <property type="entry name" value="PERIPLASMIC NITRATE REDUCTASE"/>
    <property type="match status" value="1"/>
</dbReference>
<keyword evidence="1" id="KW-0004">4Fe-4S</keyword>
<comment type="caution">
    <text evidence="6">The sequence shown here is derived from an EMBL/GenBank/DDBJ whole genome shotgun (WGS) entry which is preliminary data.</text>
</comment>
<dbReference type="Gene3D" id="3.30.200.210">
    <property type="match status" value="1"/>
</dbReference>
<evidence type="ECO:0000256" key="3">
    <source>
        <dbReference type="ARBA" id="ARBA00023004"/>
    </source>
</evidence>
<evidence type="ECO:0000256" key="4">
    <source>
        <dbReference type="ARBA" id="ARBA00023014"/>
    </source>
</evidence>
<keyword evidence="2" id="KW-0479">Metal-binding</keyword>
<organism evidence="6 7">
    <name type="scientific">candidate division CSSED10-310 bacterium</name>
    <dbReference type="NCBI Taxonomy" id="2855610"/>
    <lineage>
        <taxon>Bacteria</taxon>
        <taxon>Bacteria division CSSED10-310</taxon>
    </lineage>
</organism>
<proteinExistence type="predicted"/>
<evidence type="ECO:0000313" key="6">
    <source>
        <dbReference type="EMBL" id="MFC1851167.1"/>
    </source>
</evidence>
<protein>
    <recommendedName>
        <fullName evidence="5">4Fe-4S Mo/W bis-MGD-type domain-containing protein</fullName>
    </recommendedName>
</protein>
<keyword evidence="7" id="KW-1185">Reference proteome</keyword>
<dbReference type="PROSITE" id="PS00551">
    <property type="entry name" value="MOLYBDOPTERIN_PROK_1"/>
    <property type="match status" value="1"/>
</dbReference>
<feature type="domain" description="4Fe-4S Mo/W bis-MGD-type" evidence="5">
    <location>
        <begin position="60"/>
        <end position="116"/>
    </location>
</feature>
<dbReference type="PANTHER" id="PTHR43105">
    <property type="entry name" value="RESPIRATORY NITRATE REDUCTASE"/>
    <property type="match status" value="1"/>
</dbReference>
<name>A0ABV6YY92_UNCC1</name>
<dbReference type="Proteomes" id="UP001594351">
    <property type="component" value="Unassembled WGS sequence"/>
</dbReference>
<dbReference type="Pfam" id="PF04879">
    <property type="entry name" value="Molybdop_Fe4S4"/>
    <property type="match status" value="1"/>
</dbReference>
<accession>A0ABV6YY92</accession>
<evidence type="ECO:0000256" key="1">
    <source>
        <dbReference type="ARBA" id="ARBA00022485"/>
    </source>
</evidence>